<keyword evidence="2" id="KW-0328">Glycosyltransferase</keyword>
<gene>
    <name evidence="2" type="ORF">ABVV53_15290</name>
</gene>
<dbReference type="PANTHER" id="PTHR45947:SF3">
    <property type="entry name" value="SULFOQUINOVOSYL TRANSFERASE SQD2"/>
    <property type="match status" value="1"/>
</dbReference>
<dbReference type="GO" id="GO:0016757">
    <property type="term" value="F:glycosyltransferase activity"/>
    <property type="evidence" value="ECO:0007669"/>
    <property type="project" value="UniProtKB-KW"/>
</dbReference>
<evidence type="ECO:0000313" key="3">
    <source>
        <dbReference type="Proteomes" id="UP001548713"/>
    </source>
</evidence>
<dbReference type="EC" id="2.4.-.-" evidence="2"/>
<protein>
    <submittedName>
        <fullName evidence="2">Glycosyltransferase family 1 protein</fullName>
        <ecNumber evidence="2">2.4.-.-</ecNumber>
    </submittedName>
</protein>
<reference evidence="2 3" key="1">
    <citation type="submission" date="2024-07" db="EMBL/GenBank/DDBJ databases">
        <title>Novosphingobium kalidii RD2P27.</title>
        <authorList>
            <person name="Sun J.-Q."/>
        </authorList>
    </citation>
    <scope>NUCLEOTIDE SEQUENCE [LARGE SCALE GENOMIC DNA]</scope>
    <source>
        <strain evidence="2 3">RD2P27</strain>
    </source>
</reference>
<dbReference type="InterPro" id="IPR050194">
    <property type="entry name" value="Glycosyltransferase_grp1"/>
</dbReference>
<dbReference type="Proteomes" id="UP001548713">
    <property type="component" value="Unassembled WGS sequence"/>
</dbReference>
<dbReference type="Pfam" id="PF13692">
    <property type="entry name" value="Glyco_trans_1_4"/>
    <property type="match status" value="1"/>
</dbReference>
<feature type="domain" description="Glycosyltransferase subfamily 4-like N-terminal" evidence="1">
    <location>
        <begin position="35"/>
        <end position="198"/>
    </location>
</feature>
<comment type="caution">
    <text evidence="2">The sequence shown here is derived from an EMBL/GenBank/DDBJ whole genome shotgun (WGS) entry which is preliminary data.</text>
</comment>
<dbReference type="Gene3D" id="3.40.50.2000">
    <property type="entry name" value="Glycogen Phosphorylase B"/>
    <property type="match status" value="2"/>
</dbReference>
<dbReference type="RefSeq" id="WP_353985296.1">
    <property type="nucleotide sequence ID" value="NZ_JBEWLY010000023.1"/>
</dbReference>
<sequence>MHQASARSAVAQFPDKWDGPLRVALFSGNYNYVRDGANQALNRLVEYLERQGASVRVYSPTSPRPAFAPQGTLVSIPSVPLPGRGEYRLGLGLPAATQRDIQAFQPHLFHLSAPDWTGAAAQRLARKLGVPTVTSLHTRFEKYVDFYGARFVRPAMERYLSRFYARSDRVLAPTRAIAAELADAGLDGKVGLWSRGVDRVQFDPARRSDAWRRSNGIAEDRIALLFFGRLVREKGLSDFAEVCDRLYAAGLPIEPVVIGDGPERKWLDQRLPPARLTGHLAGEALGQAVASADIFFNPSITEAFGNVTLEAMASGLPTVSADVPSGSALLDRGTGLLYPVGDLDAAVVNIARLASFFDMRIRMGQRARQASAAYDWDSASHQVWESYLDLLGRADSVDAESPEAVPQSRAAI</sequence>
<dbReference type="Pfam" id="PF13439">
    <property type="entry name" value="Glyco_transf_4"/>
    <property type="match status" value="1"/>
</dbReference>
<dbReference type="EMBL" id="JBEWLY010000023">
    <property type="protein sequence ID" value="MET1756809.1"/>
    <property type="molecule type" value="Genomic_DNA"/>
</dbReference>
<dbReference type="CDD" id="cd03814">
    <property type="entry name" value="GT4-like"/>
    <property type="match status" value="1"/>
</dbReference>
<keyword evidence="3" id="KW-1185">Reference proteome</keyword>
<proteinExistence type="predicted"/>
<accession>A0ABV2D4K1</accession>
<dbReference type="InterPro" id="IPR028098">
    <property type="entry name" value="Glyco_trans_4-like_N"/>
</dbReference>
<keyword evidence="2" id="KW-0808">Transferase</keyword>
<evidence type="ECO:0000313" key="2">
    <source>
        <dbReference type="EMBL" id="MET1756809.1"/>
    </source>
</evidence>
<name>A0ABV2D4K1_9SPHN</name>
<dbReference type="SUPFAM" id="SSF53756">
    <property type="entry name" value="UDP-Glycosyltransferase/glycogen phosphorylase"/>
    <property type="match status" value="1"/>
</dbReference>
<dbReference type="PANTHER" id="PTHR45947">
    <property type="entry name" value="SULFOQUINOVOSYL TRANSFERASE SQD2"/>
    <property type="match status" value="1"/>
</dbReference>
<organism evidence="2 3">
    <name type="scientific">Novosphingobium kalidii</name>
    <dbReference type="NCBI Taxonomy" id="3230299"/>
    <lineage>
        <taxon>Bacteria</taxon>
        <taxon>Pseudomonadati</taxon>
        <taxon>Pseudomonadota</taxon>
        <taxon>Alphaproteobacteria</taxon>
        <taxon>Sphingomonadales</taxon>
        <taxon>Sphingomonadaceae</taxon>
        <taxon>Novosphingobium</taxon>
    </lineage>
</organism>
<evidence type="ECO:0000259" key="1">
    <source>
        <dbReference type="Pfam" id="PF13439"/>
    </source>
</evidence>